<dbReference type="AlphaFoldDB" id="A0A1S2VQN7"/>
<keyword evidence="1" id="KW-0812">Transmembrane</keyword>
<comment type="caution">
    <text evidence="2">The sequence shown here is derived from an EMBL/GenBank/DDBJ whole genome shotgun (WGS) entry which is preliminary data.</text>
</comment>
<dbReference type="RefSeq" id="WP_071501585.1">
    <property type="nucleotide sequence ID" value="NZ_MORL01000001.1"/>
</dbReference>
<sequence>MYASQDDNWNELFGKLGKLPPAEPKPFFYTRVKARLDNRQARPVSWLLNPAYAIAALSLLVLINVAVAVNHGSNDLTQTESTTYDGFVAEYHLLQFNWDANE</sequence>
<feature type="transmembrane region" description="Helical" evidence="1">
    <location>
        <begin position="51"/>
        <end position="69"/>
    </location>
</feature>
<evidence type="ECO:0000313" key="3">
    <source>
        <dbReference type="Proteomes" id="UP000181790"/>
    </source>
</evidence>
<gene>
    <name evidence="2" type="ORF">BLX24_03165</name>
</gene>
<keyword evidence="1" id="KW-1133">Transmembrane helix</keyword>
<name>A0A1S2VQN7_9BACT</name>
<evidence type="ECO:0000313" key="2">
    <source>
        <dbReference type="EMBL" id="OIN61081.1"/>
    </source>
</evidence>
<reference evidence="2 3" key="1">
    <citation type="submission" date="2016-10" db="EMBL/GenBank/DDBJ databases">
        <title>Arsenicibacter rosenii gen. nov., sp. nov., an efficient arsenic-methylating bacterium isolated from an arsenic-contaminated paddy soil.</title>
        <authorList>
            <person name="Huang K."/>
        </authorList>
    </citation>
    <scope>NUCLEOTIDE SEQUENCE [LARGE SCALE GENOMIC DNA]</scope>
    <source>
        <strain evidence="2 3">SM-1</strain>
    </source>
</reference>
<keyword evidence="3" id="KW-1185">Reference proteome</keyword>
<dbReference type="EMBL" id="MORL01000001">
    <property type="protein sequence ID" value="OIN61081.1"/>
    <property type="molecule type" value="Genomic_DNA"/>
</dbReference>
<dbReference type="Proteomes" id="UP000181790">
    <property type="component" value="Unassembled WGS sequence"/>
</dbReference>
<organism evidence="2 3">
    <name type="scientific">Arsenicibacter rosenii</name>
    <dbReference type="NCBI Taxonomy" id="1750698"/>
    <lineage>
        <taxon>Bacteria</taxon>
        <taxon>Pseudomonadati</taxon>
        <taxon>Bacteroidota</taxon>
        <taxon>Cytophagia</taxon>
        <taxon>Cytophagales</taxon>
        <taxon>Spirosomataceae</taxon>
        <taxon>Arsenicibacter</taxon>
    </lineage>
</organism>
<proteinExistence type="predicted"/>
<accession>A0A1S2VQN7</accession>
<evidence type="ECO:0000256" key="1">
    <source>
        <dbReference type="SAM" id="Phobius"/>
    </source>
</evidence>
<dbReference type="OrthoDB" id="886712at2"/>
<keyword evidence="1" id="KW-0472">Membrane</keyword>
<protein>
    <submittedName>
        <fullName evidence="2">Uncharacterized protein</fullName>
    </submittedName>
</protein>